<reference evidence="2" key="2">
    <citation type="submission" date="2020-09" db="EMBL/GenBank/DDBJ databases">
        <authorList>
            <person name="Sun Q."/>
            <person name="Ohkuma M."/>
        </authorList>
    </citation>
    <scope>NUCLEOTIDE SEQUENCE</scope>
    <source>
        <strain evidence="2">JCM 4784</strain>
    </source>
</reference>
<dbReference type="Proteomes" id="UP000608024">
    <property type="component" value="Unassembled WGS sequence"/>
</dbReference>
<reference evidence="2" key="1">
    <citation type="journal article" date="2014" name="Int. J. Syst. Evol. Microbiol.">
        <title>Complete genome sequence of Corynebacterium casei LMG S-19264T (=DSM 44701T), isolated from a smear-ripened cheese.</title>
        <authorList>
            <consortium name="US DOE Joint Genome Institute (JGI-PGF)"/>
            <person name="Walter F."/>
            <person name="Albersmeier A."/>
            <person name="Kalinowski J."/>
            <person name="Ruckert C."/>
        </authorList>
    </citation>
    <scope>NUCLEOTIDE SEQUENCE</scope>
    <source>
        <strain evidence="2">JCM 4784</strain>
    </source>
</reference>
<evidence type="ECO:0000313" key="2">
    <source>
        <dbReference type="EMBL" id="GHE80877.1"/>
    </source>
</evidence>
<protein>
    <submittedName>
        <fullName evidence="2">Uncharacterized protein</fullName>
    </submittedName>
</protein>
<organism evidence="2 3">
    <name type="scientific">Streptomyces longispororuber</name>
    <dbReference type="NCBI Taxonomy" id="68230"/>
    <lineage>
        <taxon>Bacteria</taxon>
        <taxon>Bacillati</taxon>
        <taxon>Actinomycetota</taxon>
        <taxon>Actinomycetes</taxon>
        <taxon>Kitasatosporales</taxon>
        <taxon>Streptomycetaceae</taxon>
        <taxon>Streptomyces</taxon>
    </lineage>
</organism>
<feature type="compositionally biased region" description="Basic and acidic residues" evidence="1">
    <location>
        <begin position="23"/>
        <end position="36"/>
    </location>
</feature>
<keyword evidence="3" id="KW-1185">Reference proteome</keyword>
<sequence>MGGREIPNDGGSALRAGAGQARPRQERVGGWEKADDGGTALRAGAAQARPGQHGWAGGRKGRQAPAPGISGDGRGSPRAPKDS</sequence>
<evidence type="ECO:0000313" key="3">
    <source>
        <dbReference type="Proteomes" id="UP000608024"/>
    </source>
</evidence>
<dbReference type="EMBL" id="BNBT01000115">
    <property type="protein sequence ID" value="GHE80877.1"/>
    <property type="molecule type" value="Genomic_DNA"/>
</dbReference>
<feature type="region of interest" description="Disordered" evidence="1">
    <location>
        <begin position="1"/>
        <end position="83"/>
    </location>
</feature>
<name>A0A918ZZZ3_9ACTN</name>
<dbReference type="AlphaFoldDB" id="A0A918ZZZ3"/>
<gene>
    <name evidence="2" type="ORF">GCM10018785_56110</name>
</gene>
<comment type="caution">
    <text evidence="2">The sequence shown here is derived from an EMBL/GenBank/DDBJ whole genome shotgun (WGS) entry which is preliminary data.</text>
</comment>
<evidence type="ECO:0000256" key="1">
    <source>
        <dbReference type="SAM" id="MobiDB-lite"/>
    </source>
</evidence>
<proteinExistence type="predicted"/>
<accession>A0A918ZZZ3</accession>